<dbReference type="InterPro" id="IPR009081">
    <property type="entry name" value="PP-bd_ACP"/>
</dbReference>
<comment type="caution">
    <text evidence="6">The sequence shown here is derived from an EMBL/GenBank/DDBJ whole genome shotgun (WGS) entry which is preliminary data.</text>
</comment>
<dbReference type="InterPro" id="IPR029058">
    <property type="entry name" value="AB_hydrolase_fold"/>
</dbReference>
<dbReference type="EMBL" id="JBHUKY010000072">
    <property type="protein sequence ID" value="MFD2413663.1"/>
    <property type="molecule type" value="Genomic_DNA"/>
</dbReference>
<dbReference type="RefSeq" id="WP_209993040.1">
    <property type="nucleotide sequence ID" value="NZ_JBHUKY010000072.1"/>
</dbReference>
<dbReference type="Gene3D" id="3.40.47.10">
    <property type="match status" value="1"/>
</dbReference>
<proteinExistence type="predicted"/>
<dbReference type="InterPro" id="IPR050091">
    <property type="entry name" value="PKS_NRPS_Biosynth_Enz"/>
</dbReference>
<dbReference type="InterPro" id="IPR014043">
    <property type="entry name" value="Acyl_transferase_dom"/>
</dbReference>
<dbReference type="Pfam" id="PF00550">
    <property type="entry name" value="PP-binding"/>
    <property type="match status" value="1"/>
</dbReference>
<dbReference type="Gene3D" id="3.30.70.3290">
    <property type="match status" value="1"/>
</dbReference>
<dbReference type="Pfam" id="PF22621">
    <property type="entry name" value="CurL-like_PKS_C"/>
    <property type="match status" value="1"/>
</dbReference>
<reference evidence="7" key="1">
    <citation type="journal article" date="2019" name="Int. J. Syst. Evol. Microbiol.">
        <title>The Global Catalogue of Microorganisms (GCM) 10K type strain sequencing project: providing services to taxonomists for standard genome sequencing and annotation.</title>
        <authorList>
            <consortium name="The Broad Institute Genomics Platform"/>
            <consortium name="The Broad Institute Genome Sequencing Center for Infectious Disease"/>
            <person name="Wu L."/>
            <person name="Ma J."/>
        </authorList>
    </citation>
    <scope>NUCLEOTIDE SEQUENCE [LARGE SCALE GENOMIC DNA]</scope>
    <source>
        <strain evidence="7">CCM 8725</strain>
    </source>
</reference>
<dbReference type="InterPro" id="IPR016035">
    <property type="entry name" value="Acyl_Trfase/lysoPLipase"/>
</dbReference>
<evidence type="ECO:0000313" key="7">
    <source>
        <dbReference type="Proteomes" id="UP001597448"/>
    </source>
</evidence>
<dbReference type="Proteomes" id="UP001597448">
    <property type="component" value="Unassembled WGS sequence"/>
</dbReference>
<dbReference type="InterPro" id="IPR049490">
    <property type="entry name" value="C883_1060-like_KR_N"/>
</dbReference>
<dbReference type="InterPro" id="IPR001227">
    <property type="entry name" value="Ac_transferase_dom_sf"/>
</dbReference>
<dbReference type="Pfam" id="PF02801">
    <property type="entry name" value="Ketoacyl-synt_C"/>
    <property type="match status" value="1"/>
</dbReference>
<dbReference type="Pfam" id="PF00109">
    <property type="entry name" value="ketoacyl-synt"/>
    <property type="match status" value="1"/>
</dbReference>
<dbReference type="InterPro" id="IPR014031">
    <property type="entry name" value="Ketoacyl_synth_C"/>
</dbReference>
<keyword evidence="2" id="KW-0597">Phosphoprotein</keyword>
<dbReference type="InterPro" id="IPR020806">
    <property type="entry name" value="PKS_PP-bd"/>
</dbReference>
<evidence type="ECO:0000256" key="3">
    <source>
        <dbReference type="ARBA" id="ARBA00022679"/>
    </source>
</evidence>
<dbReference type="PROSITE" id="PS00012">
    <property type="entry name" value="PHOSPHOPANTETHEINE"/>
    <property type="match status" value="1"/>
</dbReference>
<dbReference type="Gene3D" id="3.40.50.720">
    <property type="entry name" value="NAD(P)-binding Rossmann-like Domain"/>
    <property type="match status" value="1"/>
</dbReference>
<dbReference type="SMART" id="SM00823">
    <property type="entry name" value="PKS_PP"/>
    <property type="match status" value="1"/>
</dbReference>
<sequence length="1482" mass="160655">MSEETAETGLEIAIIGMSGKFPGADTIEAYWNLLIHGVSAVTQFSFEELREQGISPERLNHPDYVRAKPYLDNVYDFDASLFGYASWEAENMDPQIRLFHEIVYHALENSGYHPDRYEGQIGMYAGAPLDLKWTGDHLSRHGDGEDVLESGIVSSKDFLSQLISYKLNLTGPSYTLYTACSTSLAAVHLACQGLLLGDCNLAVAGGVTLEQPGKSGYLYQEGTIYSKSGVCRPFDSRADGTIFGEGAGAVVLKRLSEAIEDGDHIYAVIKGSSSNNDGRRKVGFAAPSLEGQKEVIRSAWNLADIEPDTIGYIETHGTGTNVGDPIEFTALQQVFGQESPHRPIGSVKGNIGHLHAAAGIAGLIKTALSLEREMIPPTANYAEPNPLLEMEKSAFYLSREPVAWPRGKLPRRAGISSFGVGGTNVHMVLEEPPLRANSEPAELPAVLLLSAKSPAALERMQGELAEHLENLSSSVPLADVAFTLQMGRGQFKYRLACTAAQTEEAVRLLRNSEGAGLIRSSQERLNRPVVFMFTGQGSQVMGMGAELYRRHLSYRQEVDRLSELLRPKIGLDIRRYIGVADAEALSLAGTFSDSELDQTWLAQPALFVLEYALASAWMKLGVRPSHMVGHSIGEYVAATLAGVFTLEDALDIVAARGRLMQSAPGGMMLAAAIPASEAGRYVSAVVSLAAINQPGLCVFSGDEEELRLRQEEWSQAGIFTARLNTSHAFHSSRMDTILEPFREVLRSKHLNTPELPFYSCLTGEPVTGEMAVNPEYWTAQLRGTVNFSAMVSGCLADEDNIFLEIGPGQTLCRLVKAQSGGDRLVLSSLGAAAAASEAAVFVQTLSQLWLAGVPVQWDQLYPPQSRRRLPLPMYSFDRQTYLPRPALSEPPQAVTAGPDISLLYLPAWKQEPLSDPPSNTSPHPLTWLILRGEGRAAERCQERLVEQGDRCIGVLAAAQYQRHAPDRYELNPVHAGDYQRLADDLRRDGIVIDRILHAWMLEEQTPRGIPSAVEMSGAGAERGYLSLIHLVPALDKELCGSQVQLTVATSRIFTIFGAGGGEAERRAILGPLLALHQEQNGWQGRLIDFQPEESERRLTDKLWLELISPPGTSVVAAYRGGTRLVQAFEPYTASIHKGEPASFSEAAAAAAGEVYLVVSPAGGAELIRSFLAARPGAEIIASEGLGSDQLRQAITAAAGICGRIDGVVYEPELQALEWRTLAALSAAKNPQVPAPRTFQELNKLLQSCGAEIGFGWILSSLSSVVGGIGLTELAAAAGVLDAAAEDAGSGNIPWLSLSRDFTRSKTVQGPGITREQEYVLYEQLWPIRGQISRAVISAQPPLARLKIASEDRPLPAESHPSAHPYDAAGSRERPAYLGPYTPPVTEQEAIICEIIAELLGVHPVGVDDHFYDLGGHSLLLTRLLSRIKDVFRAELPLRTVMENPTVEGMIHSLVSEWGDAGTVADIADAYREYQRLTYGGVQ</sequence>
<keyword evidence="3" id="KW-0808">Transferase</keyword>
<gene>
    <name evidence="6" type="ORF">ACFSX3_27715</name>
</gene>
<dbReference type="Gene3D" id="3.40.366.10">
    <property type="entry name" value="Malonyl-Coenzyme A Acyl Carrier Protein, domain 2"/>
    <property type="match status" value="1"/>
</dbReference>
<dbReference type="PROSITE" id="PS00606">
    <property type="entry name" value="KS3_1"/>
    <property type="match status" value="1"/>
</dbReference>
<organism evidence="6 7">
    <name type="scientific">Paenibacillus rhizoplanae</name>
    <dbReference type="NCBI Taxonomy" id="1917181"/>
    <lineage>
        <taxon>Bacteria</taxon>
        <taxon>Bacillati</taxon>
        <taxon>Bacillota</taxon>
        <taxon>Bacilli</taxon>
        <taxon>Bacillales</taxon>
        <taxon>Paenibacillaceae</taxon>
        <taxon>Paenibacillus</taxon>
    </lineage>
</organism>
<evidence type="ECO:0000259" key="5">
    <source>
        <dbReference type="PROSITE" id="PS52004"/>
    </source>
</evidence>
<evidence type="ECO:0000259" key="4">
    <source>
        <dbReference type="PROSITE" id="PS50075"/>
    </source>
</evidence>
<dbReference type="SUPFAM" id="SSF47336">
    <property type="entry name" value="ACP-like"/>
    <property type="match status" value="1"/>
</dbReference>
<dbReference type="PROSITE" id="PS50075">
    <property type="entry name" value="CARRIER"/>
    <property type="match status" value="1"/>
</dbReference>
<dbReference type="PANTHER" id="PTHR43775">
    <property type="entry name" value="FATTY ACID SYNTHASE"/>
    <property type="match status" value="1"/>
</dbReference>
<evidence type="ECO:0000256" key="1">
    <source>
        <dbReference type="ARBA" id="ARBA00022450"/>
    </source>
</evidence>
<dbReference type="InterPro" id="IPR036736">
    <property type="entry name" value="ACP-like_sf"/>
</dbReference>
<evidence type="ECO:0000256" key="2">
    <source>
        <dbReference type="ARBA" id="ARBA00022553"/>
    </source>
</evidence>
<feature type="domain" description="Carrier" evidence="4">
    <location>
        <begin position="1382"/>
        <end position="1457"/>
    </location>
</feature>
<keyword evidence="7" id="KW-1185">Reference proteome</keyword>
<dbReference type="InterPro" id="IPR006162">
    <property type="entry name" value="Ppantetheine_attach_site"/>
</dbReference>
<dbReference type="SMART" id="SM00825">
    <property type="entry name" value="PKS_KS"/>
    <property type="match status" value="1"/>
</dbReference>
<dbReference type="SMART" id="SM00827">
    <property type="entry name" value="PKS_AT"/>
    <property type="match status" value="1"/>
</dbReference>
<accession>A0ABW5FF63</accession>
<dbReference type="InterPro" id="IPR018201">
    <property type="entry name" value="Ketoacyl_synth_AS"/>
</dbReference>
<keyword evidence="1" id="KW-0596">Phosphopantetheine</keyword>
<dbReference type="InterPro" id="IPR014030">
    <property type="entry name" value="Ketoacyl_synth_N"/>
</dbReference>
<dbReference type="CDD" id="cd00833">
    <property type="entry name" value="PKS"/>
    <property type="match status" value="1"/>
</dbReference>
<dbReference type="InterPro" id="IPR016036">
    <property type="entry name" value="Malonyl_transacylase_ACP-bd"/>
</dbReference>
<dbReference type="Gene3D" id="3.30.70.250">
    <property type="entry name" value="Malonyl-CoA ACP transacylase, ACP-binding"/>
    <property type="match status" value="1"/>
</dbReference>
<dbReference type="SUPFAM" id="SSF55048">
    <property type="entry name" value="Probable ACP-binding domain of malonyl-CoA ACP transacylase"/>
    <property type="match status" value="1"/>
</dbReference>
<dbReference type="SUPFAM" id="SSF52151">
    <property type="entry name" value="FabD/lysophospholipase-like"/>
    <property type="match status" value="1"/>
</dbReference>
<dbReference type="Gene3D" id="3.40.50.1820">
    <property type="entry name" value="alpha/beta hydrolase"/>
    <property type="match status" value="1"/>
</dbReference>
<protein>
    <submittedName>
        <fullName evidence="6">Beta-ketoacyl synthase N-terminal-like domain-containing protein</fullName>
    </submittedName>
</protein>
<dbReference type="Pfam" id="PF21394">
    <property type="entry name" value="Beta-ketacyl_N"/>
    <property type="match status" value="1"/>
</dbReference>
<dbReference type="Pfam" id="PF00698">
    <property type="entry name" value="Acyl_transf_1"/>
    <property type="match status" value="1"/>
</dbReference>
<feature type="domain" description="Ketosynthase family 3 (KS3)" evidence="5">
    <location>
        <begin position="9"/>
        <end position="431"/>
    </location>
</feature>
<name>A0ABW5FF63_9BACL</name>
<dbReference type="PANTHER" id="PTHR43775:SF51">
    <property type="entry name" value="INACTIVE PHENOLPHTHIOCEROL SYNTHESIS POLYKETIDE SYNTHASE TYPE I PKS1-RELATED"/>
    <property type="match status" value="1"/>
</dbReference>
<dbReference type="InterPro" id="IPR016039">
    <property type="entry name" value="Thiolase-like"/>
</dbReference>
<dbReference type="InterPro" id="IPR020841">
    <property type="entry name" value="PKS_Beta-ketoAc_synthase_dom"/>
</dbReference>
<dbReference type="PROSITE" id="PS52004">
    <property type="entry name" value="KS3_2"/>
    <property type="match status" value="1"/>
</dbReference>
<evidence type="ECO:0000313" key="6">
    <source>
        <dbReference type="EMBL" id="MFD2413663.1"/>
    </source>
</evidence>
<dbReference type="SUPFAM" id="SSF53901">
    <property type="entry name" value="Thiolase-like"/>
    <property type="match status" value="1"/>
</dbReference>